<evidence type="ECO:0000256" key="1">
    <source>
        <dbReference type="SAM" id="MobiDB-lite"/>
    </source>
</evidence>
<organism evidence="2 3">
    <name type="scientific">Jimgerdemannia flammicorona</name>
    <dbReference type="NCBI Taxonomy" id="994334"/>
    <lineage>
        <taxon>Eukaryota</taxon>
        <taxon>Fungi</taxon>
        <taxon>Fungi incertae sedis</taxon>
        <taxon>Mucoromycota</taxon>
        <taxon>Mucoromycotina</taxon>
        <taxon>Endogonomycetes</taxon>
        <taxon>Endogonales</taxon>
        <taxon>Endogonaceae</taxon>
        <taxon>Jimgerdemannia</taxon>
    </lineage>
</organism>
<evidence type="ECO:0000313" key="3">
    <source>
        <dbReference type="Proteomes" id="UP000274822"/>
    </source>
</evidence>
<proteinExistence type="predicted"/>
<feature type="region of interest" description="Disordered" evidence="1">
    <location>
        <begin position="148"/>
        <end position="174"/>
    </location>
</feature>
<gene>
    <name evidence="2" type="ORF">BC938DRAFT_476601</name>
</gene>
<accession>A0A433PFR2</accession>
<name>A0A433PFR2_9FUNG</name>
<keyword evidence="3" id="KW-1185">Reference proteome</keyword>
<sequence>MNSFLAAVSDVKDLVVAELSRVFPTTATLSPGTDDNLDSLHIPTADQVEANIKDFKLSSTTTPQQHLDVDLITPSSTNAVQRDALRSLTFLLSEPASPTLSNGHSDPDAIFSKLDVLETLCKLLFANRENQAEFRKMDGYAAIIKVFDEGPGGDMPPPDHEEEESSERREALQV</sequence>
<protein>
    <submittedName>
        <fullName evidence="2">Uncharacterized protein</fullName>
    </submittedName>
</protein>
<comment type="caution">
    <text evidence="2">The sequence shown here is derived from an EMBL/GenBank/DDBJ whole genome shotgun (WGS) entry which is preliminary data.</text>
</comment>
<dbReference type="EMBL" id="RBNJ01024329">
    <property type="protein sequence ID" value="RUS16377.1"/>
    <property type="molecule type" value="Genomic_DNA"/>
</dbReference>
<reference evidence="2 3" key="1">
    <citation type="journal article" date="2018" name="New Phytol.">
        <title>Phylogenomics of Endogonaceae and evolution of mycorrhizas within Mucoromycota.</title>
        <authorList>
            <person name="Chang Y."/>
            <person name="Desiro A."/>
            <person name="Na H."/>
            <person name="Sandor L."/>
            <person name="Lipzen A."/>
            <person name="Clum A."/>
            <person name="Barry K."/>
            <person name="Grigoriev I.V."/>
            <person name="Martin F.M."/>
            <person name="Stajich J.E."/>
            <person name="Smith M.E."/>
            <person name="Bonito G."/>
            <person name="Spatafora J.W."/>
        </authorList>
    </citation>
    <scope>NUCLEOTIDE SEQUENCE [LARGE SCALE GENOMIC DNA]</scope>
    <source>
        <strain evidence="2 3">AD002</strain>
    </source>
</reference>
<evidence type="ECO:0000313" key="2">
    <source>
        <dbReference type="EMBL" id="RUS16377.1"/>
    </source>
</evidence>
<dbReference type="AlphaFoldDB" id="A0A433PFR2"/>
<dbReference type="Proteomes" id="UP000274822">
    <property type="component" value="Unassembled WGS sequence"/>
</dbReference>